<name>A0A8B7XUB8_ACAPL</name>
<dbReference type="GeneID" id="110975559"/>
<dbReference type="OrthoDB" id="294251at2759"/>
<evidence type="ECO:0000313" key="5">
    <source>
        <dbReference type="RefSeq" id="XP_022083830.1"/>
    </source>
</evidence>
<evidence type="ECO:0000313" key="6">
    <source>
        <dbReference type="RefSeq" id="XP_022083832.1"/>
    </source>
</evidence>
<feature type="compositionally biased region" description="Low complexity" evidence="1">
    <location>
        <begin position="431"/>
        <end position="443"/>
    </location>
</feature>
<feature type="compositionally biased region" description="Polar residues" evidence="1">
    <location>
        <begin position="585"/>
        <end position="604"/>
    </location>
</feature>
<keyword evidence="3" id="KW-1185">Reference proteome</keyword>
<dbReference type="InterPro" id="IPR000195">
    <property type="entry name" value="Rab-GAP-TBC_dom"/>
</dbReference>
<dbReference type="RefSeq" id="XP_022083829.1">
    <property type="nucleotide sequence ID" value="XM_022228137.1"/>
</dbReference>
<accession>A0A8B7XUB8</accession>
<dbReference type="Gene3D" id="1.10.8.270">
    <property type="entry name" value="putative rabgap domain of human tbc1 domain family member 14 like domains"/>
    <property type="match status" value="1"/>
</dbReference>
<dbReference type="RefSeq" id="XP_022083832.1">
    <property type="nucleotide sequence ID" value="XM_022228140.1"/>
</dbReference>
<proteinExistence type="predicted"/>
<dbReference type="Gene3D" id="1.10.10.750">
    <property type="entry name" value="Ypt/Rab-GAP domain of gyp1p, domain 1"/>
    <property type="match status" value="1"/>
</dbReference>
<evidence type="ECO:0000256" key="1">
    <source>
        <dbReference type="SAM" id="MobiDB-lite"/>
    </source>
</evidence>
<dbReference type="Proteomes" id="UP000694845">
    <property type="component" value="Unplaced"/>
</dbReference>
<dbReference type="GO" id="GO:0031267">
    <property type="term" value="F:small GTPase binding"/>
    <property type="evidence" value="ECO:0007669"/>
    <property type="project" value="TreeGrafter"/>
</dbReference>
<evidence type="ECO:0000313" key="4">
    <source>
        <dbReference type="RefSeq" id="XP_022083829.1"/>
    </source>
</evidence>
<dbReference type="InterPro" id="IPR035969">
    <property type="entry name" value="Rab-GAP_TBC_sf"/>
</dbReference>
<dbReference type="FunFam" id="1.10.8.270:FF:000016">
    <property type="entry name" value="TBC1 domain family member 2A"/>
    <property type="match status" value="1"/>
</dbReference>
<gene>
    <name evidence="4 5 6" type="primary">LOC110975559</name>
</gene>
<evidence type="ECO:0000259" key="2">
    <source>
        <dbReference type="PROSITE" id="PS50086"/>
    </source>
</evidence>
<reference evidence="4 5" key="1">
    <citation type="submission" date="2025-04" db="UniProtKB">
        <authorList>
            <consortium name="RefSeq"/>
        </authorList>
    </citation>
    <scope>IDENTIFICATION</scope>
</reference>
<dbReference type="InterPro" id="IPR050302">
    <property type="entry name" value="Rab_GAP_TBC_domain"/>
</dbReference>
<evidence type="ECO:0000313" key="3">
    <source>
        <dbReference type="Proteomes" id="UP000694845"/>
    </source>
</evidence>
<sequence length="732" mass="81753">MKVALDLPEGVERFDQHGFAVFKDTTLFESERHHPTEIDDCSPAHVEAWQAMLADWSRTQTHGSSKLRSLLKKGVPPSLRQQLWRNLLGCEHTRQSSKFSYKASVRLIRRELVDIGISEYCLKHSQPEWSGTAESGANFPVPLLVIRQITVDVDRTFPAHRQFMEGSQEAKEGRASLFRVLAVYALYNPQVGYCQGMSYIAGMFLMQMSDEEEAFWAMVALFEKPKYLAGYFDQSMLRIQQHATVFKQLITHRLPKLANHLASIDLHLLTFVTPWFMCLYTSFPCWDTVLAIWDLLLLDGISTIFRVALAVLRLSQDELLPTTDLSRILPRLLHPPPDLVSAKNLLPVIWRTTVEKWEIDSLQAIVAEESEARPGRKRRRRIDSDASGAEMVEKRPRNGETEEENEMSVFRRVLGLFRSSNQKAQRGVSTRAQAARMRSASRANQRRRPPGVAKSSTAPCPSQIAAQPKSNASSSREGQAPDSSLVPASRKGTAASNASKAPSTKSKEPDSIRKTVTAASVKWSKFFEPAATSCTSPWKEGLKALTFSLPVQQGVMIFGGDINQASAAIAGESSNPVENCQHSTAFGDVNNNSQTAGETTARQQTEVEDDRISPCVIATEDGCLDGILKLAPPKLQSVKRDSAKGVRFSPRRSADRCTLQKLDNIKPLNTPSRRRIVSRSAKVQHSFKTFHTPTPLRRSQVSRLNSSPQFSSPEVELQPMRLRAQPRKGTHK</sequence>
<protein>
    <submittedName>
        <fullName evidence="4 5">USP6 N-terminal-like protein</fullName>
    </submittedName>
</protein>
<dbReference type="FunFam" id="1.10.472.80:FF:000008">
    <property type="entry name" value="TBC1 domain family member 10A"/>
    <property type="match status" value="1"/>
</dbReference>
<organism evidence="3 6">
    <name type="scientific">Acanthaster planci</name>
    <name type="common">Crown-of-thorns starfish</name>
    <dbReference type="NCBI Taxonomy" id="133434"/>
    <lineage>
        <taxon>Eukaryota</taxon>
        <taxon>Metazoa</taxon>
        <taxon>Echinodermata</taxon>
        <taxon>Eleutherozoa</taxon>
        <taxon>Asterozoa</taxon>
        <taxon>Asteroidea</taxon>
        <taxon>Valvatacea</taxon>
        <taxon>Valvatida</taxon>
        <taxon>Acanthasteridae</taxon>
        <taxon>Acanthaster</taxon>
    </lineage>
</organism>
<dbReference type="Pfam" id="PF00566">
    <property type="entry name" value="RabGAP-TBC"/>
    <property type="match status" value="1"/>
</dbReference>
<feature type="region of interest" description="Disordered" evidence="1">
    <location>
        <begin position="690"/>
        <end position="732"/>
    </location>
</feature>
<dbReference type="SUPFAM" id="SSF47923">
    <property type="entry name" value="Ypt/Rab-GAP domain of gyp1p"/>
    <property type="match status" value="2"/>
</dbReference>
<feature type="compositionally biased region" description="Basic and acidic residues" evidence="1">
    <location>
        <begin position="391"/>
        <end position="400"/>
    </location>
</feature>
<feature type="compositionally biased region" description="Polar residues" evidence="1">
    <location>
        <begin position="690"/>
        <end position="712"/>
    </location>
</feature>
<dbReference type="OMA" id="IGISEYC"/>
<feature type="region of interest" description="Disordered" evidence="1">
    <location>
        <begin position="373"/>
        <end position="406"/>
    </location>
</feature>
<dbReference type="KEGG" id="aplc:110975559"/>
<feature type="domain" description="Rab-GAP TBC" evidence="2">
    <location>
        <begin position="74"/>
        <end position="300"/>
    </location>
</feature>
<dbReference type="AlphaFoldDB" id="A0A8B7XUB8"/>
<dbReference type="Gene3D" id="1.10.472.80">
    <property type="entry name" value="Ypt/Rab-GAP domain of gyp1p, domain 3"/>
    <property type="match status" value="1"/>
</dbReference>
<feature type="region of interest" description="Disordered" evidence="1">
    <location>
        <begin position="585"/>
        <end position="607"/>
    </location>
</feature>
<feature type="region of interest" description="Disordered" evidence="1">
    <location>
        <begin position="421"/>
        <end position="513"/>
    </location>
</feature>
<dbReference type="PROSITE" id="PS50086">
    <property type="entry name" value="TBC_RABGAP"/>
    <property type="match status" value="1"/>
</dbReference>
<dbReference type="PANTHER" id="PTHR47219">
    <property type="entry name" value="RAB GTPASE-ACTIVATING PROTEIN 1-LIKE"/>
    <property type="match status" value="1"/>
</dbReference>
<dbReference type="RefSeq" id="XP_022083830.1">
    <property type="nucleotide sequence ID" value="XM_022228138.1"/>
</dbReference>
<feature type="compositionally biased region" description="Polar residues" evidence="1">
    <location>
        <begin position="454"/>
        <end position="477"/>
    </location>
</feature>
<dbReference type="PANTHER" id="PTHR47219:SF9">
    <property type="entry name" value="GTPASE ACTIVATING PROTEIN AND CENTROSOME-ASSOCIATED, ISOFORM B"/>
    <property type="match status" value="1"/>
</dbReference>
<dbReference type="SMART" id="SM00164">
    <property type="entry name" value="TBC"/>
    <property type="match status" value="1"/>
</dbReference>
<dbReference type="GO" id="GO:0005096">
    <property type="term" value="F:GTPase activator activity"/>
    <property type="evidence" value="ECO:0007669"/>
    <property type="project" value="TreeGrafter"/>
</dbReference>
<feature type="compositionally biased region" description="Polar residues" evidence="1">
    <location>
        <begin position="421"/>
        <end position="430"/>
    </location>
</feature>
<feature type="compositionally biased region" description="Polar residues" evidence="1">
    <location>
        <begin position="494"/>
        <end position="504"/>
    </location>
</feature>